<sequence length="461" mass="49789">MADRSQLSTDRESKLYTASNTRPRLGSDSSYVALRETAKLKQGIRSSNSNARQKKDRRKPAKRPEKLNKENTSAKPSSSHFHNKHTCTNGLCIHRLIQFLVVIFSVCALAIVILMILGVLGPDRCPCKRTGTSPNTARTVQTTEKERENTFAMDLSPFYDILEKLQANISSLRAEAESILKDSEKNKDDFVAAKKEFSSTRDAINLFSNQFYAIVGHVNNSVQQFNPDHGPVFSRLQALNATLTNELLEIRRTSEQYNDAIDKAIDTMNNTITEQVNIKIALPGPVGERGKNGSTGPKGDPGPIGPPGVEGPQGSMGPPGNKGIPGDNGFPGTNGSKGVQGETGSKGIQGDGGAVGPPGFQGILGPTGIGNFSWCDRMEATVKAVDIQGGQKASASDSPNIKIISPSCSTDYGREYNLKVTKSGNIYEYECVCRGVVTHLTKTLNDVNCILYYQACPIHAP</sequence>
<evidence type="ECO:0000256" key="2">
    <source>
        <dbReference type="SAM" id="Phobius"/>
    </source>
</evidence>
<accession>A0A9W9YZX6</accession>
<organism evidence="3 4">
    <name type="scientific">Desmophyllum pertusum</name>
    <dbReference type="NCBI Taxonomy" id="174260"/>
    <lineage>
        <taxon>Eukaryota</taxon>
        <taxon>Metazoa</taxon>
        <taxon>Cnidaria</taxon>
        <taxon>Anthozoa</taxon>
        <taxon>Hexacorallia</taxon>
        <taxon>Scleractinia</taxon>
        <taxon>Caryophylliina</taxon>
        <taxon>Caryophylliidae</taxon>
        <taxon>Desmophyllum</taxon>
    </lineage>
</organism>
<dbReference type="AlphaFoldDB" id="A0A9W9YZX6"/>
<evidence type="ECO:0000313" key="4">
    <source>
        <dbReference type="Proteomes" id="UP001163046"/>
    </source>
</evidence>
<dbReference type="InterPro" id="IPR008160">
    <property type="entry name" value="Collagen"/>
</dbReference>
<dbReference type="PANTHER" id="PTHR24637">
    <property type="entry name" value="COLLAGEN"/>
    <property type="match status" value="1"/>
</dbReference>
<feature type="compositionally biased region" description="Polar residues" evidence="1">
    <location>
        <begin position="70"/>
        <end position="80"/>
    </location>
</feature>
<name>A0A9W9YZX6_9CNID</name>
<keyword evidence="2" id="KW-1133">Transmembrane helix</keyword>
<comment type="caution">
    <text evidence="3">The sequence shown here is derived from an EMBL/GenBank/DDBJ whole genome shotgun (WGS) entry which is preliminary data.</text>
</comment>
<feature type="compositionally biased region" description="Basic and acidic residues" evidence="1">
    <location>
        <begin position="1"/>
        <end position="14"/>
    </location>
</feature>
<dbReference type="Proteomes" id="UP001163046">
    <property type="component" value="Unassembled WGS sequence"/>
</dbReference>
<feature type="region of interest" description="Disordered" evidence="1">
    <location>
        <begin position="283"/>
        <end position="361"/>
    </location>
</feature>
<feature type="region of interest" description="Disordered" evidence="1">
    <location>
        <begin position="1"/>
        <end position="82"/>
    </location>
</feature>
<keyword evidence="2" id="KW-0812">Transmembrane</keyword>
<feature type="compositionally biased region" description="Gly residues" evidence="1">
    <location>
        <begin position="347"/>
        <end position="356"/>
    </location>
</feature>
<dbReference type="Pfam" id="PF01391">
    <property type="entry name" value="Collagen"/>
    <property type="match status" value="1"/>
</dbReference>
<feature type="transmembrane region" description="Helical" evidence="2">
    <location>
        <begin position="99"/>
        <end position="120"/>
    </location>
</feature>
<feature type="compositionally biased region" description="Polar residues" evidence="1">
    <location>
        <begin position="16"/>
        <end position="30"/>
    </location>
</feature>
<dbReference type="OrthoDB" id="5983381at2759"/>
<proteinExistence type="predicted"/>
<protein>
    <submittedName>
        <fullName evidence="3">Uncharacterized protein</fullName>
    </submittedName>
</protein>
<evidence type="ECO:0000313" key="3">
    <source>
        <dbReference type="EMBL" id="KAJ7370674.1"/>
    </source>
</evidence>
<keyword evidence="4" id="KW-1185">Reference proteome</keyword>
<keyword evidence="2" id="KW-0472">Membrane</keyword>
<feature type="compositionally biased region" description="Basic residues" evidence="1">
    <location>
        <begin position="52"/>
        <end position="61"/>
    </location>
</feature>
<dbReference type="EMBL" id="MU826859">
    <property type="protein sequence ID" value="KAJ7370674.1"/>
    <property type="molecule type" value="Genomic_DNA"/>
</dbReference>
<evidence type="ECO:0000256" key="1">
    <source>
        <dbReference type="SAM" id="MobiDB-lite"/>
    </source>
</evidence>
<gene>
    <name evidence="3" type="ORF">OS493_030790</name>
</gene>
<reference evidence="3" key="1">
    <citation type="submission" date="2023-01" db="EMBL/GenBank/DDBJ databases">
        <title>Genome assembly of the deep-sea coral Lophelia pertusa.</title>
        <authorList>
            <person name="Herrera S."/>
            <person name="Cordes E."/>
        </authorList>
    </citation>
    <scope>NUCLEOTIDE SEQUENCE</scope>
    <source>
        <strain evidence="3">USNM1676648</strain>
        <tissue evidence="3">Polyp</tissue>
    </source>
</reference>